<organism evidence="5 6">
    <name type="scientific">Devosia salina</name>
    <dbReference type="NCBI Taxonomy" id="2860336"/>
    <lineage>
        <taxon>Bacteria</taxon>
        <taxon>Pseudomonadati</taxon>
        <taxon>Pseudomonadota</taxon>
        <taxon>Alphaproteobacteria</taxon>
        <taxon>Hyphomicrobiales</taxon>
        <taxon>Devosiaceae</taxon>
        <taxon>Devosia</taxon>
    </lineage>
</organism>
<dbReference type="SMART" id="SM00342">
    <property type="entry name" value="HTH_ARAC"/>
    <property type="match status" value="1"/>
</dbReference>
<dbReference type="RefSeq" id="WP_220303993.1">
    <property type="nucleotide sequence ID" value="NZ_CP080590.1"/>
</dbReference>
<keyword evidence="3" id="KW-0804">Transcription</keyword>
<dbReference type="EMBL" id="CP080590">
    <property type="protein sequence ID" value="QYO75494.1"/>
    <property type="molecule type" value="Genomic_DNA"/>
</dbReference>
<dbReference type="PANTHER" id="PTHR43280:SF32">
    <property type="entry name" value="TRANSCRIPTIONAL REGULATORY PROTEIN"/>
    <property type="match status" value="1"/>
</dbReference>
<evidence type="ECO:0000256" key="2">
    <source>
        <dbReference type="ARBA" id="ARBA00023125"/>
    </source>
</evidence>
<dbReference type="InterPro" id="IPR009057">
    <property type="entry name" value="Homeodomain-like_sf"/>
</dbReference>
<dbReference type="InterPro" id="IPR018060">
    <property type="entry name" value="HTH_AraC"/>
</dbReference>
<evidence type="ECO:0000256" key="3">
    <source>
        <dbReference type="ARBA" id="ARBA00023163"/>
    </source>
</evidence>
<gene>
    <name evidence="5" type="ORF">K1X15_12680</name>
</gene>
<sequence>MRKLDTTLGGHPFVELARELDGQVVATTLDTSRWTLPGDQNCVFVLISGSGAVTTASEAVPLQAPNLIWIPAGQRAELMLLAGSRGAWLTMSNAALGQIALPGHIAEDMRRFAARPQLGTRIEREVAARLATLFTLMTEELRASVSGSEDMVRHQLAIVAILLWRISDLAPSTARPAPRTIVSNFLSMVDLQMRSHWSVGDYARYLGVSVDRLTSAVQRATGQTPLGLIHARLFAEARLMIENSGLQIAEISAHLGFDDPAYFSRFFKRLSGKSPRQFRQDAAMSQVRDGGSYAAWP</sequence>
<dbReference type="PRINTS" id="PR00032">
    <property type="entry name" value="HTHARAC"/>
</dbReference>
<dbReference type="Proteomes" id="UP000825799">
    <property type="component" value="Chromosome"/>
</dbReference>
<dbReference type="SUPFAM" id="SSF46689">
    <property type="entry name" value="Homeodomain-like"/>
    <property type="match status" value="1"/>
</dbReference>
<feature type="domain" description="HTH araC/xylS-type" evidence="4">
    <location>
        <begin position="183"/>
        <end position="281"/>
    </location>
</feature>
<keyword evidence="2" id="KW-0238">DNA-binding</keyword>
<name>A0ABX8W953_9HYPH</name>
<dbReference type="PANTHER" id="PTHR43280">
    <property type="entry name" value="ARAC-FAMILY TRANSCRIPTIONAL REGULATOR"/>
    <property type="match status" value="1"/>
</dbReference>
<dbReference type="Gene3D" id="1.10.10.60">
    <property type="entry name" value="Homeodomain-like"/>
    <property type="match status" value="1"/>
</dbReference>
<keyword evidence="6" id="KW-1185">Reference proteome</keyword>
<reference evidence="5 6" key="1">
    <citation type="submission" date="2021-08" db="EMBL/GenBank/DDBJ databases">
        <title>Devosia salina sp. nov., isolated from the South China Sea sediment.</title>
        <authorList>
            <person name="Zhou Z."/>
        </authorList>
    </citation>
    <scope>NUCLEOTIDE SEQUENCE [LARGE SCALE GENOMIC DNA]</scope>
    <source>
        <strain evidence="5 6">SCS-3</strain>
    </source>
</reference>
<dbReference type="PROSITE" id="PS01124">
    <property type="entry name" value="HTH_ARAC_FAMILY_2"/>
    <property type="match status" value="1"/>
</dbReference>
<dbReference type="Pfam" id="PF12833">
    <property type="entry name" value="HTH_18"/>
    <property type="match status" value="1"/>
</dbReference>
<proteinExistence type="predicted"/>
<evidence type="ECO:0000259" key="4">
    <source>
        <dbReference type="PROSITE" id="PS01124"/>
    </source>
</evidence>
<accession>A0ABX8W953</accession>
<protein>
    <submittedName>
        <fullName evidence="5">Helix-turn-helix domain-containing protein</fullName>
    </submittedName>
</protein>
<dbReference type="InterPro" id="IPR020449">
    <property type="entry name" value="Tscrpt_reg_AraC-type_HTH"/>
</dbReference>
<keyword evidence="1" id="KW-0805">Transcription regulation</keyword>
<evidence type="ECO:0000313" key="6">
    <source>
        <dbReference type="Proteomes" id="UP000825799"/>
    </source>
</evidence>
<evidence type="ECO:0000256" key="1">
    <source>
        <dbReference type="ARBA" id="ARBA00023015"/>
    </source>
</evidence>
<evidence type="ECO:0000313" key="5">
    <source>
        <dbReference type="EMBL" id="QYO75494.1"/>
    </source>
</evidence>